<dbReference type="Proteomes" id="UP001498398">
    <property type="component" value="Unassembled WGS sequence"/>
</dbReference>
<reference evidence="1 2" key="1">
    <citation type="submission" date="2024-01" db="EMBL/GenBank/DDBJ databases">
        <title>A draft genome for the cacao thread blight pathogen Marasmiellus scandens.</title>
        <authorList>
            <person name="Baruah I.K."/>
            <person name="Leung J."/>
            <person name="Bukari Y."/>
            <person name="Amoako-Attah I."/>
            <person name="Meinhardt L.W."/>
            <person name="Bailey B.A."/>
            <person name="Cohen S.P."/>
        </authorList>
    </citation>
    <scope>NUCLEOTIDE SEQUENCE [LARGE SCALE GENOMIC DNA]</scope>
    <source>
        <strain evidence="1 2">GH-19</strain>
    </source>
</reference>
<keyword evidence="2" id="KW-1185">Reference proteome</keyword>
<evidence type="ECO:0000313" key="1">
    <source>
        <dbReference type="EMBL" id="KAK7459457.1"/>
    </source>
</evidence>
<name>A0ABR1JJ08_9AGAR</name>
<accession>A0ABR1JJ08</accession>
<sequence>MYYIYNNLVHTEPTKPVYDTGYDKGGSYPLTLNPLKKLSISTRSRVLPASSSQTATHDILKSTPSSLTMALSTAKDATLVEIMARSTPIHIYSLLHLEESLRRQWERHDSTMVHISLMYDKPLDLQVVLKHIDKLPFQRSLRLWIVSGHIFIKMALSVHDTCTTHFRRIIEDTLRGVASGFGGEDHNLFSLCSAGTSPTSSV</sequence>
<dbReference type="EMBL" id="JBANRG010000016">
    <property type="protein sequence ID" value="KAK7459457.1"/>
    <property type="molecule type" value="Genomic_DNA"/>
</dbReference>
<organism evidence="1 2">
    <name type="scientific">Marasmiellus scandens</name>
    <dbReference type="NCBI Taxonomy" id="2682957"/>
    <lineage>
        <taxon>Eukaryota</taxon>
        <taxon>Fungi</taxon>
        <taxon>Dikarya</taxon>
        <taxon>Basidiomycota</taxon>
        <taxon>Agaricomycotina</taxon>
        <taxon>Agaricomycetes</taxon>
        <taxon>Agaricomycetidae</taxon>
        <taxon>Agaricales</taxon>
        <taxon>Marasmiineae</taxon>
        <taxon>Omphalotaceae</taxon>
        <taxon>Marasmiellus</taxon>
    </lineage>
</organism>
<protein>
    <submittedName>
        <fullName evidence="1">Uncharacterized protein</fullName>
    </submittedName>
</protein>
<evidence type="ECO:0000313" key="2">
    <source>
        <dbReference type="Proteomes" id="UP001498398"/>
    </source>
</evidence>
<gene>
    <name evidence="1" type="ORF">VKT23_009438</name>
</gene>
<comment type="caution">
    <text evidence="1">The sequence shown here is derived from an EMBL/GenBank/DDBJ whole genome shotgun (WGS) entry which is preliminary data.</text>
</comment>
<proteinExistence type="predicted"/>